<organism evidence="3 4">
    <name type="scientific">Gordonia bronchialis (strain ATCC 25592 / DSM 43247 / BCRC 13721 / JCM 3198 / KCTC 3076 / NBRC 16047 / NCTC 10667)</name>
    <name type="common">Rhodococcus bronchialis</name>
    <dbReference type="NCBI Taxonomy" id="526226"/>
    <lineage>
        <taxon>Bacteria</taxon>
        <taxon>Bacillati</taxon>
        <taxon>Actinomycetota</taxon>
        <taxon>Actinomycetes</taxon>
        <taxon>Mycobacteriales</taxon>
        <taxon>Gordoniaceae</taxon>
        <taxon>Gordonia</taxon>
    </lineage>
</organism>
<name>D0LAG8_GORB4</name>
<sequence length="230" mass="24352">MSLDERFISVSGGDRSDTIAFLAHAIRLDDAAVVRVTARPDGLIALWTHTGFDVLATRSVVGTMAPADLVCDATTLHAVLGSPASGPADPGFAMDSAWRGALPPGTGFTHVDDVPARSVVELSRDGARLARSEGSAHGPATGLLDQDVLTVSADDDSVRANITMRSVFALTGMGFIRDAGGRAVTETSDTEKIDPAEPVRIRLSASWIRIDARYGSVYQRRHRDLSVTVL</sequence>
<evidence type="ECO:0000259" key="2">
    <source>
        <dbReference type="Pfam" id="PF26572"/>
    </source>
</evidence>
<dbReference type="AlphaFoldDB" id="D0LAG8"/>
<dbReference type="Pfam" id="PF26572">
    <property type="entry name" value="DUF8185"/>
    <property type="match status" value="1"/>
</dbReference>
<evidence type="ECO:0000313" key="3">
    <source>
        <dbReference type="EMBL" id="ACY21281.1"/>
    </source>
</evidence>
<reference evidence="3 4" key="2">
    <citation type="journal article" date="2010" name="Stand. Genomic Sci.">
        <title>Complete genome sequence of Gordonia bronchialis type strain (3410).</title>
        <authorList>
            <person name="Ivanova N."/>
            <person name="Sikorski J."/>
            <person name="Jando M."/>
            <person name="Lapidus A."/>
            <person name="Nolan M."/>
            <person name="Lucas S."/>
            <person name="Del Rio T.G."/>
            <person name="Tice H."/>
            <person name="Copeland A."/>
            <person name="Cheng J.F."/>
            <person name="Chen F."/>
            <person name="Bruce D."/>
            <person name="Goodwin L."/>
            <person name="Pitluck S."/>
            <person name="Mavromatis K."/>
            <person name="Ovchinnikova G."/>
            <person name="Pati A."/>
            <person name="Chen A."/>
            <person name="Palaniappan K."/>
            <person name="Land M."/>
            <person name="Hauser L."/>
            <person name="Chang Y.J."/>
            <person name="Jeffries C.D."/>
            <person name="Chain P."/>
            <person name="Saunders E."/>
            <person name="Han C."/>
            <person name="Detter J.C."/>
            <person name="Brettin T."/>
            <person name="Rohde M."/>
            <person name="Goker M."/>
            <person name="Bristow J."/>
            <person name="Eisen J.A."/>
            <person name="Markowitz V."/>
            <person name="Hugenholtz P."/>
            <person name="Klenk H.P."/>
            <person name="Kyrpides N.C."/>
        </authorList>
    </citation>
    <scope>NUCLEOTIDE SEQUENCE [LARGE SCALE GENOMIC DNA]</scope>
    <source>
        <strain evidence="4">ATCC 25592 / DSM 43247 / BCRC 13721 / JCM 3198 / KCTC 3076 / NBRC 16047 / NCTC 10667</strain>
    </source>
</reference>
<dbReference type="STRING" id="526226.Gbro_2029"/>
<dbReference type="KEGG" id="gbr:Gbro_2029"/>
<dbReference type="HOGENOM" id="CLU_083318_1_0_11"/>
<dbReference type="InterPro" id="IPR058323">
    <property type="entry name" value="DUF8010"/>
</dbReference>
<feature type="domain" description="DUF8185" evidence="2">
    <location>
        <begin position="103"/>
        <end position="223"/>
    </location>
</feature>
<dbReference type="Pfam" id="PF26035">
    <property type="entry name" value="DUF8010"/>
    <property type="match status" value="1"/>
</dbReference>
<proteinExistence type="predicted"/>
<dbReference type="OrthoDB" id="5178111at2"/>
<keyword evidence="4" id="KW-1185">Reference proteome</keyword>
<reference evidence="4" key="1">
    <citation type="submission" date="2009-10" db="EMBL/GenBank/DDBJ databases">
        <title>The complete chromosome of Gordonia bronchialis DSM 43247.</title>
        <authorList>
            <consortium name="US DOE Joint Genome Institute (JGI-PGF)"/>
            <person name="Lucas S."/>
            <person name="Copeland A."/>
            <person name="Lapidus A."/>
            <person name="Glavina del Rio T."/>
            <person name="Dalin E."/>
            <person name="Tice H."/>
            <person name="Bruce D."/>
            <person name="Goodwin L."/>
            <person name="Pitluck S."/>
            <person name="Kyrpides N."/>
            <person name="Mavromatis K."/>
            <person name="Ivanova N."/>
            <person name="Ovchinnikova G."/>
            <person name="Saunders E."/>
            <person name="Brettin T."/>
            <person name="Detter J.C."/>
            <person name="Han C."/>
            <person name="Larimer F."/>
            <person name="Land M."/>
            <person name="Hauser L."/>
            <person name="Markowitz V."/>
            <person name="Cheng J.-F."/>
            <person name="Hugenholtz P."/>
            <person name="Woyke T."/>
            <person name="Wu D."/>
            <person name="Jando M."/>
            <person name="Schneider S."/>
            <person name="Goeker M."/>
            <person name="Klenk H.-P."/>
            <person name="Eisen J.A."/>
        </authorList>
    </citation>
    <scope>NUCLEOTIDE SEQUENCE [LARGE SCALE GENOMIC DNA]</scope>
    <source>
        <strain evidence="4">ATCC 25592 / DSM 43247 / BCRC 13721 / JCM 3198 / KCTC 3076 / NBRC 16047 / NCTC 10667</strain>
    </source>
</reference>
<dbReference type="RefSeq" id="WP_012833839.1">
    <property type="nucleotide sequence ID" value="NC_013441.1"/>
</dbReference>
<evidence type="ECO:0000313" key="4">
    <source>
        <dbReference type="Proteomes" id="UP000001219"/>
    </source>
</evidence>
<feature type="domain" description="DUF8010" evidence="1">
    <location>
        <begin position="13"/>
        <end position="100"/>
    </location>
</feature>
<dbReference type="eggNOG" id="ENOG5032UNB">
    <property type="taxonomic scope" value="Bacteria"/>
</dbReference>
<gene>
    <name evidence="3" type="ordered locus">Gbro_2029</name>
</gene>
<protein>
    <submittedName>
        <fullName evidence="3">Uncharacterized protein</fullName>
    </submittedName>
</protein>
<accession>D0LAG8</accession>
<dbReference type="Proteomes" id="UP000001219">
    <property type="component" value="Chromosome"/>
</dbReference>
<dbReference type="InterPro" id="IPR058498">
    <property type="entry name" value="DUF8185"/>
</dbReference>
<evidence type="ECO:0000259" key="1">
    <source>
        <dbReference type="Pfam" id="PF26035"/>
    </source>
</evidence>
<dbReference type="EMBL" id="CP001802">
    <property type="protein sequence ID" value="ACY21281.1"/>
    <property type="molecule type" value="Genomic_DNA"/>
</dbReference>